<evidence type="ECO:0000313" key="6">
    <source>
        <dbReference type="EMBL" id="TSJ45833.1"/>
    </source>
</evidence>
<evidence type="ECO:0000256" key="1">
    <source>
        <dbReference type="ARBA" id="ARBA00004141"/>
    </source>
</evidence>
<proteinExistence type="predicted"/>
<keyword evidence="7" id="KW-1185">Reference proteome</keyword>
<dbReference type="InterPro" id="IPR059112">
    <property type="entry name" value="CysZ/EI24"/>
</dbReference>
<keyword evidence="3 5" id="KW-1133">Transmembrane helix</keyword>
<dbReference type="OrthoDB" id="9787566at2"/>
<dbReference type="AlphaFoldDB" id="A0A556N1A3"/>
<evidence type="ECO:0000256" key="5">
    <source>
        <dbReference type="SAM" id="Phobius"/>
    </source>
</evidence>
<dbReference type="EMBL" id="VLPL01000003">
    <property type="protein sequence ID" value="TSJ45833.1"/>
    <property type="molecule type" value="Genomic_DNA"/>
</dbReference>
<comment type="caution">
    <text evidence="6">The sequence shown here is derived from an EMBL/GenBank/DDBJ whole genome shotgun (WGS) entry which is preliminary data.</text>
</comment>
<dbReference type="Pfam" id="PF07264">
    <property type="entry name" value="EI24"/>
    <property type="match status" value="1"/>
</dbReference>
<evidence type="ECO:0000256" key="4">
    <source>
        <dbReference type="ARBA" id="ARBA00023136"/>
    </source>
</evidence>
<feature type="transmembrane region" description="Helical" evidence="5">
    <location>
        <begin position="163"/>
        <end position="182"/>
    </location>
</feature>
<accession>A0A556N1A3</accession>
<name>A0A556N1A3_9FLAO</name>
<feature type="transmembrane region" description="Helical" evidence="5">
    <location>
        <begin position="230"/>
        <end position="252"/>
    </location>
</feature>
<evidence type="ECO:0000313" key="7">
    <source>
        <dbReference type="Proteomes" id="UP000316008"/>
    </source>
</evidence>
<feature type="transmembrane region" description="Helical" evidence="5">
    <location>
        <begin position="188"/>
        <end position="209"/>
    </location>
</feature>
<evidence type="ECO:0008006" key="8">
    <source>
        <dbReference type="Google" id="ProtNLM"/>
    </source>
</evidence>
<feature type="transmembrane region" description="Helical" evidence="5">
    <location>
        <begin position="92"/>
        <end position="125"/>
    </location>
</feature>
<reference evidence="6 7" key="1">
    <citation type="submission" date="2019-07" db="EMBL/GenBank/DDBJ databases">
        <authorList>
            <person name="Huq M.A."/>
        </authorList>
    </citation>
    <scope>NUCLEOTIDE SEQUENCE [LARGE SCALE GENOMIC DNA]</scope>
    <source>
        <strain evidence="6 7">MAH-3</strain>
    </source>
</reference>
<dbReference type="Proteomes" id="UP000316008">
    <property type="component" value="Unassembled WGS sequence"/>
</dbReference>
<gene>
    <name evidence="6" type="ORF">FO442_08785</name>
</gene>
<protein>
    <recommendedName>
        <fullName evidence="8">EI24 domain-containing protein</fullName>
    </recommendedName>
</protein>
<feature type="transmembrane region" description="Helical" evidence="5">
    <location>
        <begin position="56"/>
        <end position="80"/>
    </location>
</feature>
<keyword evidence="4 5" id="KW-0472">Membrane</keyword>
<sequence>MENGELKIEKKRRLNTIEVPFQSGIILNLSMRFIRNLFIGYKAYIKAFRLIVDYKLYLYIIFPAILMLGIYQLGFMIHLHEPKATATSMNGIIWYLIKLLFEILIATTLMRFAKYLVVILLAPLFSKISQKVEFILTGNRYRFNFTQLVNDIKRGLKIGVRNIMWEVFFFTIIFLIGVIGWGDFSSSPVRHVLFFISFYYYGFSFMDYIHERLQMNVQESTQLARENRGIALSIGSVYSILIWNFIDLNTLFDWSGFGADPGQFLLTFTSNLGLWFCASFAPIWAIVAATIAMHDILDLKAHARDAFAENTLK</sequence>
<evidence type="ECO:0000256" key="3">
    <source>
        <dbReference type="ARBA" id="ARBA00022989"/>
    </source>
</evidence>
<evidence type="ECO:0000256" key="2">
    <source>
        <dbReference type="ARBA" id="ARBA00022692"/>
    </source>
</evidence>
<feature type="transmembrane region" description="Helical" evidence="5">
    <location>
        <begin position="272"/>
        <end position="292"/>
    </location>
</feature>
<organism evidence="6 7">
    <name type="scientific">Fluviicola chungangensis</name>
    <dbReference type="NCBI Taxonomy" id="2597671"/>
    <lineage>
        <taxon>Bacteria</taxon>
        <taxon>Pseudomonadati</taxon>
        <taxon>Bacteroidota</taxon>
        <taxon>Flavobacteriia</taxon>
        <taxon>Flavobacteriales</taxon>
        <taxon>Crocinitomicaceae</taxon>
        <taxon>Fluviicola</taxon>
    </lineage>
</organism>
<keyword evidence="2 5" id="KW-0812">Transmembrane</keyword>
<comment type="subcellular location">
    <subcellularLocation>
        <location evidence="1">Membrane</location>
        <topology evidence="1">Multi-pass membrane protein</topology>
    </subcellularLocation>
</comment>